<evidence type="ECO:0000313" key="2">
    <source>
        <dbReference type="EMBL" id="KYH30772.1"/>
    </source>
</evidence>
<dbReference type="EMBL" id="LTBC01000021">
    <property type="protein sequence ID" value="KYH30772.1"/>
    <property type="molecule type" value="Genomic_DNA"/>
</dbReference>
<reference evidence="2 3" key="1">
    <citation type="submission" date="2016-02" db="EMBL/GenBank/DDBJ databases">
        <title>Genome sequence of Moorella mulderi DSM 14980.</title>
        <authorList>
            <person name="Poehlein A."/>
            <person name="Daniel R."/>
        </authorList>
    </citation>
    <scope>NUCLEOTIDE SEQUENCE [LARGE SCALE GENOMIC DNA]</scope>
    <source>
        <strain evidence="2 3">DSM 14980</strain>
    </source>
</reference>
<dbReference type="AlphaFoldDB" id="A0A151AT58"/>
<feature type="transmembrane region" description="Helical" evidence="1">
    <location>
        <begin position="20"/>
        <end position="39"/>
    </location>
</feature>
<dbReference type="RefSeq" id="WP_062285957.1">
    <property type="nucleotide sequence ID" value="NZ_LTBC01000021.1"/>
</dbReference>
<dbReference type="Proteomes" id="UP000075670">
    <property type="component" value="Unassembled WGS sequence"/>
</dbReference>
<keyword evidence="1" id="KW-1133">Transmembrane helix</keyword>
<evidence type="ECO:0008006" key="4">
    <source>
        <dbReference type="Google" id="ProtNLM"/>
    </source>
</evidence>
<organism evidence="2 3">
    <name type="scientific">Moorella mulderi DSM 14980</name>
    <dbReference type="NCBI Taxonomy" id="1122241"/>
    <lineage>
        <taxon>Bacteria</taxon>
        <taxon>Bacillati</taxon>
        <taxon>Bacillota</taxon>
        <taxon>Clostridia</taxon>
        <taxon>Neomoorellales</taxon>
        <taxon>Neomoorellaceae</taxon>
        <taxon>Neomoorella</taxon>
    </lineage>
</organism>
<dbReference type="Pfam" id="PF12666">
    <property type="entry name" value="PrgI"/>
    <property type="match status" value="1"/>
</dbReference>
<accession>A0A151AT58</accession>
<dbReference type="InterPro" id="IPR024414">
    <property type="entry name" value="Uncharacterised_PrgI"/>
</dbReference>
<keyword evidence="1" id="KW-0812">Transmembrane</keyword>
<comment type="caution">
    <text evidence="2">The sequence shown here is derived from an EMBL/GenBank/DDBJ whole genome shotgun (WGS) entry which is preliminary data.</text>
</comment>
<protein>
    <recommendedName>
        <fullName evidence="4">PrgI family protein</fullName>
    </recommendedName>
</protein>
<proteinExistence type="predicted"/>
<dbReference type="OrthoDB" id="2615912at2"/>
<evidence type="ECO:0000256" key="1">
    <source>
        <dbReference type="SAM" id="Phobius"/>
    </source>
</evidence>
<keyword evidence="1" id="KW-0472">Membrane</keyword>
<name>A0A151AT58_9FIRM</name>
<gene>
    <name evidence="2" type="ORF">MOMUL_29160</name>
</gene>
<sequence>MYLIPRNVTARFEFFPGFGWFELAAVSAGALVGLVLYFLSGLFAQPTARFVLFAIPPGLAFFVTKQGPDGKSLLGLMRQWRRWSASQRRYLYVTRGE</sequence>
<dbReference type="PATRIC" id="fig|1122241.3.peg.3105"/>
<keyword evidence="3" id="KW-1185">Reference proteome</keyword>
<evidence type="ECO:0000313" key="3">
    <source>
        <dbReference type="Proteomes" id="UP000075670"/>
    </source>
</evidence>